<dbReference type="KEGG" id="fcy:FRACYDRAFT_238327"/>
<reference evidence="2 3" key="1">
    <citation type="submission" date="2016-09" db="EMBL/GenBank/DDBJ databases">
        <title>Extensive genetic diversity and differential bi-allelic expression allows diatom success in the polar Southern Ocean.</title>
        <authorList>
            <consortium name="DOE Joint Genome Institute"/>
            <person name="Mock T."/>
            <person name="Otillar R.P."/>
            <person name="Strauss J."/>
            <person name="Dupont C."/>
            <person name="Frickenhaus S."/>
            <person name="Maumus F."/>
            <person name="Mcmullan M."/>
            <person name="Sanges R."/>
            <person name="Schmutz J."/>
            <person name="Toseland A."/>
            <person name="Valas R."/>
            <person name="Veluchamy A."/>
            <person name="Ward B.J."/>
            <person name="Allen A."/>
            <person name="Barry K."/>
            <person name="Falciatore A."/>
            <person name="Ferrante M."/>
            <person name="Fortunato A.E."/>
            <person name="Gloeckner G."/>
            <person name="Gruber A."/>
            <person name="Hipkin R."/>
            <person name="Janech M."/>
            <person name="Kroth P."/>
            <person name="Leese F."/>
            <person name="Lindquist E."/>
            <person name="Lyon B.R."/>
            <person name="Martin J."/>
            <person name="Mayer C."/>
            <person name="Parker M."/>
            <person name="Quesneville H."/>
            <person name="Raymond J."/>
            <person name="Uhlig C."/>
            <person name="Valentin K.U."/>
            <person name="Worden A.Z."/>
            <person name="Armbrust E.V."/>
            <person name="Bowler C."/>
            <person name="Green B."/>
            <person name="Moulton V."/>
            <person name="Van Oosterhout C."/>
            <person name="Grigoriev I."/>
        </authorList>
    </citation>
    <scope>NUCLEOTIDE SEQUENCE [LARGE SCALE GENOMIC DNA]</scope>
    <source>
        <strain evidence="2 3">CCMP1102</strain>
    </source>
</reference>
<keyword evidence="3" id="KW-1185">Reference proteome</keyword>
<protein>
    <submittedName>
        <fullName evidence="2">Uncharacterized protein</fullName>
    </submittedName>
</protein>
<feature type="compositionally biased region" description="Low complexity" evidence="1">
    <location>
        <begin position="11"/>
        <end position="21"/>
    </location>
</feature>
<dbReference type="EMBL" id="KV784357">
    <property type="protein sequence ID" value="OEU17897.1"/>
    <property type="molecule type" value="Genomic_DNA"/>
</dbReference>
<evidence type="ECO:0000313" key="3">
    <source>
        <dbReference type="Proteomes" id="UP000095751"/>
    </source>
</evidence>
<gene>
    <name evidence="2" type="ORF">FRACYDRAFT_238327</name>
</gene>
<name>A0A1E7FID3_9STRA</name>
<accession>A0A1E7FID3</accession>
<proteinExistence type="predicted"/>
<feature type="region of interest" description="Disordered" evidence="1">
    <location>
        <begin position="1"/>
        <end position="36"/>
    </location>
</feature>
<feature type="compositionally biased region" description="Basic residues" evidence="1">
    <location>
        <begin position="22"/>
        <end position="36"/>
    </location>
</feature>
<dbReference type="AlphaFoldDB" id="A0A1E7FID3"/>
<sequence>MAHQVRRSCDTSATTTSTTQQAKKKKNKNKKKKKRSVRVVRFNVKVMVKRTLHIKNYTQQEIEASWFTPIEYDNIKKRLFMILDFMQLITGDNSFIKNRNHRTTSSSTSSSFTPPPTSPSMASYCVRGLENVCLNYGMKHSTRIRRRNAVCAVFNEQDRQIKKAVQQPSQHQHDSKFFVYDDARIRDVYRNHTRTSEDIAISMGRIDAEILMSSTVASSLKTITNAAMAMAILEDNSDNKMTDPFSPSSSSSSFELETIVTTQYNSKDLFSTNKDKIWNFTTTCTAATTKDDVYQSSNKCTADLFSDATL</sequence>
<dbReference type="InParanoid" id="A0A1E7FID3"/>
<evidence type="ECO:0000256" key="1">
    <source>
        <dbReference type="SAM" id="MobiDB-lite"/>
    </source>
</evidence>
<dbReference type="Proteomes" id="UP000095751">
    <property type="component" value="Unassembled WGS sequence"/>
</dbReference>
<evidence type="ECO:0000313" key="2">
    <source>
        <dbReference type="EMBL" id="OEU17897.1"/>
    </source>
</evidence>
<organism evidence="2 3">
    <name type="scientific">Fragilariopsis cylindrus CCMP1102</name>
    <dbReference type="NCBI Taxonomy" id="635003"/>
    <lineage>
        <taxon>Eukaryota</taxon>
        <taxon>Sar</taxon>
        <taxon>Stramenopiles</taxon>
        <taxon>Ochrophyta</taxon>
        <taxon>Bacillariophyta</taxon>
        <taxon>Bacillariophyceae</taxon>
        <taxon>Bacillariophycidae</taxon>
        <taxon>Bacillariales</taxon>
        <taxon>Bacillariaceae</taxon>
        <taxon>Fragilariopsis</taxon>
    </lineage>
</organism>